<accession>A0AAV2WLX8</accession>
<reference evidence="2" key="2">
    <citation type="submission" date="2015-09" db="EMBL/GenBank/DDBJ databases">
        <title>Draft genome sequence of Mycobacterium neoaurum DSM 44074.</title>
        <authorList>
            <person name="Croce O."/>
            <person name="Robert C."/>
            <person name="Raoult D."/>
            <person name="Drancourt M."/>
        </authorList>
    </citation>
    <scope>NUCLEOTIDE SEQUENCE</scope>
    <source>
        <strain evidence="2">DSM 44074</strain>
    </source>
</reference>
<proteinExistence type="predicted"/>
<reference evidence="2" key="1">
    <citation type="submission" date="2014-05" db="EMBL/GenBank/DDBJ databases">
        <authorList>
            <person name="Urmite Genomes"/>
        </authorList>
    </citation>
    <scope>NUCLEOTIDE SEQUENCE</scope>
    <source>
        <strain evidence="2">DSM 44074</strain>
    </source>
</reference>
<keyword evidence="1" id="KW-0812">Transmembrane</keyword>
<dbReference type="Proteomes" id="UP000028864">
    <property type="component" value="Unassembled WGS sequence"/>
</dbReference>
<dbReference type="AlphaFoldDB" id="A0AAV2WLX8"/>
<feature type="transmembrane region" description="Helical" evidence="1">
    <location>
        <begin position="7"/>
        <end position="29"/>
    </location>
</feature>
<feature type="transmembrane region" description="Helical" evidence="1">
    <location>
        <begin position="62"/>
        <end position="80"/>
    </location>
</feature>
<evidence type="ECO:0000256" key="1">
    <source>
        <dbReference type="SAM" id="Phobius"/>
    </source>
</evidence>
<dbReference type="RefSeq" id="WP_030137159.1">
    <property type="nucleotide sequence ID" value="NZ_LK021338.1"/>
</dbReference>
<name>A0AAV2WLX8_MYCNE</name>
<dbReference type="EMBL" id="LK021338">
    <property type="protein sequence ID" value="CDQ44988.1"/>
    <property type="molecule type" value="Genomic_DNA"/>
</dbReference>
<keyword evidence="1" id="KW-0472">Membrane</keyword>
<evidence type="ECO:0000313" key="3">
    <source>
        <dbReference type="Proteomes" id="UP000028864"/>
    </source>
</evidence>
<evidence type="ECO:0000313" key="2">
    <source>
        <dbReference type="EMBL" id="CDQ44988.1"/>
    </source>
</evidence>
<sequence length="100" mass="10370">MSEPARIALRLLGLILLVAGVVCAVLLVWPGPGEIAARLGSTCGDGGLGPSHQCSWLEAADLLWTGSGLAIVIGAVLRIVTRPPGRGPLVLDLRSLRRGR</sequence>
<keyword evidence="1" id="KW-1133">Transmembrane helix</keyword>
<organism evidence="2 3">
    <name type="scientific">Mycolicibacterium neoaurum</name>
    <name type="common">Mycobacterium neoaurum</name>
    <dbReference type="NCBI Taxonomy" id="1795"/>
    <lineage>
        <taxon>Bacteria</taxon>
        <taxon>Bacillati</taxon>
        <taxon>Actinomycetota</taxon>
        <taxon>Actinomycetes</taxon>
        <taxon>Mycobacteriales</taxon>
        <taxon>Mycobacteriaceae</taxon>
        <taxon>Mycolicibacterium</taxon>
    </lineage>
</organism>
<evidence type="ECO:0008006" key="4">
    <source>
        <dbReference type="Google" id="ProtNLM"/>
    </source>
</evidence>
<gene>
    <name evidence="2" type="ORF">BN1047_02874</name>
</gene>
<protein>
    <recommendedName>
        <fullName evidence="4">Transmembrane protein</fullName>
    </recommendedName>
</protein>